<comment type="subcellular location">
    <subcellularLocation>
        <location evidence="1">Cytoplasm</location>
    </subcellularLocation>
</comment>
<evidence type="ECO:0000313" key="19">
    <source>
        <dbReference type="EMBL" id="SCF17888.1"/>
    </source>
</evidence>
<evidence type="ECO:0000256" key="1">
    <source>
        <dbReference type="ARBA" id="ARBA00004496"/>
    </source>
</evidence>
<dbReference type="InterPro" id="IPR001100">
    <property type="entry name" value="Pyr_nuc-diS_OxRdtase"/>
</dbReference>
<keyword evidence="7 14" id="KW-0274">FAD</keyword>
<evidence type="ECO:0000256" key="8">
    <source>
        <dbReference type="ARBA" id="ARBA00023002"/>
    </source>
</evidence>
<dbReference type="InterPro" id="IPR036188">
    <property type="entry name" value="FAD/NAD-bd_sf"/>
</dbReference>
<dbReference type="InterPro" id="IPR016156">
    <property type="entry name" value="FAD/NAD-linked_Rdtase_dimer_sf"/>
</dbReference>
<dbReference type="Pfam" id="PF07992">
    <property type="entry name" value="Pyr_redox_2"/>
    <property type="match status" value="1"/>
</dbReference>
<evidence type="ECO:0000256" key="2">
    <source>
        <dbReference type="ARBA" id="ARBA00007532"/>
    </source>
</evidence>
<comment type="cofactor">
    <cofactor evidence="14 16">
        <name>FAD</name>
        <dbReference type="ChEBI" id="CHEBI:57692"/>
    </cofactor>
    <text evidence="14 16">Binds 1 FAD per subunit.</text>
</comment>
<dbReference type="Proteomes" id="UP000198253">
    <property type="component" value="Chromosome I"/>
</dbReference>
<dbReference type="InParanoid" id="A0A1C4YAZ4"/>
<gene>
    <name evidence="19" type="ORF">GA0070618_3770</name>
</gene>
<dbReference type="GO" id="GO:0050660">
    <property type="term" value="F:flavin adenine dinucleotide binding"/>
    <property type="evidence" value="ECO:0007669"/>
    <property type="project" value="InterPro"/>
</dbReference>
<feature type="binding site" evidence="14">
    <location>
        <position position="73"/>
    </location>
    <ligand>
        <name>FAD</name>
        <dbReference type="ChEBI" id="CHEBI:57692"/>
    </ligand>
</feature>
<dbReference type="InterPro" id="IPR004099">
    <property type="entry name" value="Pyr_nucl-diS_OxRdtase_dimer"/>
</dbReference>
<feature type="binding site" evidence="14">
    <location>
        <position position="325"/>
    </location>
    <ligand>
        <name>FAD</name>
        <dbReference type="ChEBI" id="CHEBI:57692"/>
    </ligand>
</feature>
<evidence type="ECO:0000256" key="13">
    <source>
        <dbReference type="PIRSR" id="PIRSR000350-2"/>
    </source>
</evidence>
<dbReference type="InterPro" id="IPR012999">
    <property type="entry name" value="Pyr_OxRdtase_I_AS"/>
</dbReference>
<proteinExistence type="inferred from homology"/>
<accession>A0A1C4YAZ4</accession>
<evidence type="ECO:0000256" key="5">
    <source>
        <dbReference type="ARBA" id="ARBA00022490"/>
    </source>
</evidence>
<dbReference type="PANTHER" id="PTHR22912">
    <property type="entry name" value="DISULFIDE OXIDOREDUCTASE"/>
    <property type="match status" value="1"/>
</dbReference>
<feature type="domain" description="Pyridine nucleotide-disulphide oxidoreductase dimerisation" evidence="17">
    <location>
        <begin position="360"/>
        <end position="468"/>
    </location>
</feature>
<feature type="domain" description="FAD/NAD(P)-binding" evidence="18">
    <location>
        <begin position="27"/>
        <end position="340"/>
    </location>
</feature>
<dbReference type="EMBL" id="LT607413">
    <property type="protein sequence ID" value="SCF17888.1"/>
    <property type="molecule type" value="Genomic_DNA"/>
</dbReference>
<dbReference type="Gene3D" id="3.30.390.30">
    <property type="match status" value="1"/>
</dbReference>
<evidence type="ECO:0000256" key="4">
    <source>
        <dbReference type="ARBA" id="ARBA00016961"/>
    </source>
</evidence>
<keyword evidence="6 16" id="KW-0285">Flavoprotein</keyword>
<dbReference type="Pfam" id="PF02852">
    <property type="entry name" value="Pyr_redox_dim"/>
    <property type="match status" value="1"/>
</dbReference>
<sequence length="481" mass="50958">MPFSWHDPRSSDATWELSVSEPNDATFDVVILGGGSGGYAAALRAAQLDLKVALIEKGKLGGTCLHNGCIPTKALLHAAEIADSTRESEQFGVKAELVGIDIAGVNSYKDGVVARLYKGLQGLVGGSKNITFVSGAGRLVGPNVVEVDGKRYTGRNVVLATGSYARSLPGLEVDGERVITSDHALTLDRVPASAIVLGGGVIGVEFASVWKSFGVDVTIIEALPRLVAAEDEESSKALERAFRKRKINFKVGKPFEKVEKTEKGVKVTIAGGETVEAELLLVAVGRGPVTADLGYEEQGVKIDRGYVLTDERLRTGVPNVYAVGDIVPGLQLAHRGFQQGIFVAEEIAGRNPTVIDEAGIPRVTYCDPELASVGLTEAKAKEQYGADKIKTYNYNLGGNGKSQILKTTGFVKLVRVEDGPVVGVHMVGARVGELIGEAQLIYNWEAYPAEVAQLVHAHPTQNEALGEAHLALAGKPLHAHA</sequence>
<feature type="binding site" evidence="14">
    <location>
        <begin position="198"/>
        <end position="205"/>
    </location>
    <ligand>
        <name>NAD(+)</name>
        <dbReference type="ChEBI" id="CHEBI:57540"/>
    </ligand>
</feature>
<evidence type="ECO:0000256" key="12">
    <source>
        <dbReference type="ARBA" id="ARBA00049187"/>
    </source>
</evidence>
<evidence type="ECO:0000256" key="11">
    <source>
        <dbReference type="ARBA" id="ARBA00023284"/>
    </source>
</evidence>
<dbReference type="PRINTS" id="PR00368">
    <property type="entry name" value="FADPNR"/>
</dbReference>
<dbReference type="PROSITE" id="PS00076">
    <property type="entry name" value="PYRIDINE_REDOX_1"/>
    <property type="match status" value="1"/>
</dbReference>
<dbReference type="PANTHER" id="PTHR22912:SF217">
    <property type="entry name" value="DIHYDROLIPOYL DEHYDROGENASE"/>
    <property type="match status" value="1"/>
</dbReference>
<evidence type="ECO:0000313" key="20">
    <source>
        <dbReference type="Proteomes" id="UP000198253"/>
    </source>
</evidence>
<organism evidence="19 20">
    <name type="scientific">Micromonospora echinospora</name>
    <name type="common">Micromonospora purpurea</name>
    <dbReference type="NCBI Taxonomy" id="1877"/>
    <lineage>
        <taxon>Bacteria</taxon>
        <taxon>Bacillati</taxon>
        <taxon>Actinomycetota</taxon>
        <taxon>Actinomycetes</taxon>
        <taxon>Micromonosporales</taxon>
        <taxon>Micromonosporaceae</taxon>
        <taxon>Micromonospora</taxon>
    </lineage>
</organism>
<feature type="binding site" evidence="14">
    <location>
        <position position="285"/>
    </location>
    <ligand>
        <name>NAD(+)</name>
        <dbReference type="ChEBI" id="CHEBI:57540"/>
    </ligand>
</feature>
<keyword evidence="20" id="KW-1185">Reference proteome</keyword>
<evidence type="ECO:0000256" key="7">
    <source>
        <dbReference type="ARBA" id="ARBA00022827"/>
    </source>
</evidence>
<comment type="similarity">
    <text evidence="2 16">Belongs to the class-I pyridine nucleotide-disulfide oxidoreductase family.</text>
</comment>
<feature type="binding site" evidence="14">
    <location>
        <position position="137"/>
    </location>
    <ligand>
        <name>FAD</name>
        <dbReference type="ChEBI" id="CHEBI:57692"/>
    </ligand>
</feature>
<feature type="disulfide bond" description="Redox-active" evidence="15">
    <location>
        <begin position="64"/>
        <end position="69"/>
    </location>
</feature>
<evidence type="ECO:0000256" key="9">
    <source>
        <dbReference type="ARBA" id="ARBA00023027"/>
    </source>
</evidence>
<dbReference type="PIRSF" id="PIRSF000350">
    <property type="entry name" value="Mercury_reductase_MerA"/>
    <property type="match status" value="1"/>
</dbReference>
<keyword evidence="8 16" id="KW-0560">Oxidoreductase</keyword>
<evidence type="ECO:0000256" key="10">
    <source>
        <dbReference type="ARBA" id="ARBA00023157"/>
    </source>
</evidence>
<protein>
    <recommendedName>
        <fullName evidence="4 16">Dihydrolipoyl dehydrogenase</fullName>
        <ecNumber evidence="3 16">1.8.1.4</ecNumber>
    </recommendedName>
</protein>
<dbReference type="FunCoup" id="A0A1C4YAZ4">
    <property type="interactions" value="485"/>
</dbReference>
<reference evidence="20" key="1">
    <citation type="submission" date="2016-06" db="EMBL/GenBank/DDBJ databases">
        <authorList>
            <person name="Varghese N."/>
            <person name="Submissions Spin"/>
        </authorList>
    </citation>
    <scope>NUCLEOTIDE SEQUENCE [LARGE SCALE GENOMIC DNA]</scope>
    <source>
        <strain evidence="20">DSM 43816</strain>
    </source>
</reference>
<keyword evidence="11 16" id="KW-0676">Redox-active center</keyword>
<evidence type="ECO:0000256" key="15">
    <source>
        <dbReference type="PIRSR" id="PIRSR000350-4"/>
    </source>
</evidence>
<keyword evidence="14" id="KW-0547">Nucleotide-binding</keyword>
<dbReference type="PRINTS" id="PR00411">
    <property type="entry name" value="PNDRDTASEI"/>
</dbReference>
<comment type="catalytic activity">
    <reaction evidence="12 16">
        <text>N(6)-[(R)-dihydrolipoyl]-L-lysyl-[protein] + NAD(+) = N(6)-[(R)-lipoyl]-L-lysyl-[protein] + NADH + H(+)</text>
        <dbReference type="Rhea" id="RHEA:15045"/>
        <dbReference type="Rhea" id="RHEA-COMP:10474"/>
        <dbReference type="Rhea" id="RHEA-COMP:10475"/>
        <dbReference type="ChEBI" id="CHEBI:15378"/>
        <dbReference type="ChEBI" id="CHEBI:57540"/>
        <dbReference type="ChEBI" id="CHEBI:57945"/>
        <dbReference type="ChEBI" id="CHEBI:83099"/>
        <dbReference type="ChEBI" id="CHEBI:83100"/>
        <dbReference type="EC" id="1.8.1.4"/>
    </reaction>
</comment>
<name>A0A1C4YAZ4_MICEC</name>
<dbReference type="GO" id="GO:0004148">
    <property type="term" value="F:dihydrolipoyl dehydrogenase (NADH) activity"/>
    <property type="evidence" value="ECO:0007669"/>
    <property type="project" value="UniProtKB-EC"/>
</dbReference>
<dbReference type="RefSeq" id="WP_172900399.1">
    <property type="nucleotide sequence ID" value="NZ_LT607413.1"/>
</dbReference>
<keyword evidence="9 14" id="KW-0520">NAD</keyword>
<evidence type="ECO:0000256" key="6">
    <source>
        <dbReference type="ARBA" id="ARBA00022630"/>
    </source>
</evidence>
<keyword evidence="10" id="KW-1015">Disulfide bond</keyword>
<dbReference type="GO" id="GO:0005737">
    <property type="term" value="C:cytoplasm"/>
    <property type="evidence" value="ECO:0007669"/>
    <property type="project" value="UniProtKB-SubCell"/>
</dbReference>
<comment type="miscellaneous">
    <text evidence="16">The active site is a redox-active disulfide bond.</text>
</comment>
<evidence type="ECO:0000259" key="17">
    <source>
        <dbReference type="Pfam" id="PF02852"/>
    </source>
</evidence>
<evidence type="ECO:0000256" key="14">
    <source>
        <dbReference type="PIRSR" id="PIRSR000350-3"/>
    </source>
</evidence>
<feature type="binding site" evidence="14">
    <location>
        <position position="221"/>
    </location>
    <ligand>
        <name>NAD(+)</name>
        <dbReference type="ChEBI" id="CHEBI:57540"/>
    </ligand>
</feature>
<dbReference type="FunFam" id="3.30.390.30:FF:000001">
    <property type="entry name" value="Dihydrolipoyl dehydrogenase"/>
    <property type="match status" value="1"/>
</dbReference>
<dbReference type="SUPFAM" id="SSF51905">
    <property type="entry name" value="FAD/NAD(P)-binding domain"/>
    <property type="match status" value="1"/>
</dbReference>
<feature type="binding site" evidence="14">
    <location>
        <begin position="161"/>
        <end position="163"/>
    </location>
    <ligand>
        <name>FAD</name>
        <dbReference type="ChEBI" id="CHEBI:57692"/>
    </ligand>
</feature>
<keyword evidence="5" id="KW-0963">Cytoplasm</keyword>
<dbReference type="InterPro" id="IPR023753">
    <property type="entry name" value="FAD/NAD-binding_dom"/>
</dbReference>
<feature type="active site" description="Proton acceptor" evidence="13">
    <location>
        <position position="458"/>
    </location>
</feature>
<dbReference type="GO" id="GO:0006103">
    <property type="term" value="P:2-oxoglutarate metabolic process"/>
    <property type="evidence" value="ECO:0007669"/>
    <property type="project" value="TreeGrafter"/>
</dbReference>
<evidence type="ECO:0000259" key="18">
    <source>
        <dbReference type="Pfam" id="PF07992"/>
    </source>
</evidence>
<dbReference type="Gene3D" id="3.50.50.60">
    <property type="entry name" value="FAD/NAD(P)-binding domain"/>
    <property type="match status" value="2"/>
</dbReference>
<dbReference type="InterPro" id="IPR050151">
    <property type="entry name" value="Class-I_Pyr_Nuc-Dis_Oxidored"/>
</dbReference>
<evidence type="ECO:0000256" key="3">
    <source>
        <dbReference type="ARBA" id="ARBA00012608"/>
    </source>
</evidence>
<dbReference type="NCBIfam" id="TIGR01350">
    <property type="entry name" value="lipoamide_DH"/>
    <property type="match status" value="1"/>
</dbReference>
<evidence type="ECO:0000256" key="16">
    <source>
        <dbReference type="RuleBase" id="RU003692"/>
    </source>
</evidence>
<dbReference type="AlphaFoldDB" id="A0A1C4YAZ4"/>
<dbReference type="EC" id="1.8.1.4" evidence="3 16"/>
<dbReference type="SUPFAM" id="SSF55424">
    <property type="entry name" value="FAD/NAD-linked reductases, dimerisation (C-terminal) domain"/>
    <property type="match status" value="1"/>
</dbReference>
<dbReference type="InterPro" id="IPR006258">
    <property type="entry name" value="Lipoamide_DH"/>
</dbReference>